<dbReference type="Pfam" id="PF00797">
    <property type="entry name" value="Acetyltransf_2"/>
    <property type="match status" value="1"/>
</dbReference>
<gene>
    <name evidence="3" type="ORF">NB231_02513</name>
</gene>
<evidence type="ECO:0000256" key="2">
    <source>
        <dbReference type="RuleBase" id="RU003452"/>
    </source>
</evidence>
<proteinExistence type="inferred from homology"/>
<comment type="similarity">
    <text evidence="1 2">Belongs to the arylamine N-acetyltransferase family.</text>
</comment>
<dbReference type="RefSeq" id="WP_004999467.1">
    <property type="nucleotide sequence ID" value="NZ_CH672427.1"/>
</dbReference>
<dbReference type="PANTHER" id="PTHR11786">
    <property type="entry name" value="N-HYDROXYARYLAMINE O-ACETYLTRANSFERASE"/>
    <property type="match status" value="1"/>
</dbReference>
<organism evidence="3 4">
    <name type="scientific">Nitrococcus mobilis Nb-231</name>
    <dbReference type="NCBI Taxonomy" id="314278"/>
    <lineage>
        <taxon>Bacteria</taxon>
        <taxon>Pseudomonadati</taxon>
        <taxon>Pseudomonadota</taxon>
        <taxon>Gammaproteobacteria</taxon>
        <taxon>Chromatiales</taxon>
        <taxon>Ectothiorhodospiraceae</taxon>
        <taxon>Nitrococcus</taxon>
    </lineage>
</organism>
<dbReference type="AlphaFoldDB" id="A4BRN2"/>
<dbReference type="InterPro" id="IPR001447">
    <property type="entry name" value="Arylamine_N-AcTrfase"/>
</dbReference>
<keyword evidence="3" id="KW-0808">Transferase</keyword>
<evidence type="ECO:0000256" key="1">
    <source>
        <dbReference type="ARBA" id="ARBA00006547"/>
    </source>
</evidence>
<evidence type="ECO:0000313" key="3">
    <source>
        <dbReference type="EMBL" id="EAR21603.1"/>
    </source>
</evidence>
<dbReference type="Proteomes" id="UP000003374">
    <property type="component" value="Unassembled WGS sequence"/>
</dbReference>
<reference evidence="3 4" key="1">
    <citation type="submission" date="2006-02" db="EMBL/GenBank/DDBJ databases">
        <authorList>
            <person name="Waterbury J."/>
            <person name="Ferriera S."/>
            <person name="Johnson J."/>
            <person name="Kravitz S."/>
            <person name="Halpern A."/>
            <person name="Remington K."/>
            <person name="Beeson K."/>
            <person name="Tran B."/>
            <person name="Rogers Y.-H."/>
            <person name="Friedman R."/>
            <person name="Venter J.C."/>
        </authorList>
    </citation>
    <scope>NUCLEOTIDE SEQUENCE [LARGE SCALE GENOMIC DNA]</scope>
    <source>
        <strain evidence="3 4">Nb-231</strain>
    </source>
</reference>
<accession>A4BRN2</accession>
<comment type="caution">
    <text evidence="3">The sequence shown here is derived from an EMBL/GenBank/DDBJ whole genome shotgun (WGS) entry which is preliminary data.</text>
</comment>
<dbReference type="InterPro" id="IPR038765">
    <property type="entry name" value="Papain-like_cys_pep_sf"/>
</dbReference>
<dbReference type="STRING" id="314278.NB231_02513"/>
<dbReference type="Gene3D" id="3.30.2140.10">
    <property type="entry name" value="Arylamine N-acetyltransferase"/>
    <property type="match status" value="1"/>
</dbReference>
<dbReference type="PRINTS" id="PR01543">
    <property type="entry name" value="ANATRNSFRASE"/>
</dbReference>
<evidence type="ECO:0000313" key="4">
    <source>
        <dbReference type="Proteomes" id="UP000003374"/>
    </source>
</evidence>
<sequence length="274" mass="30664">MPQIDLDSYCSRIGYQGPRTPTLETLRTLHELHPAAIVFEAIDVLLNRGVDLSPAAVDAKLIVSARGGYCYEHNSLFKRVLTALGFEVEGLVARVRWMAPPEAPPRPRTHMALRVTLDGVSWLGDVGFGNLVLTAPLRLECTAPQPTRHETFRLVPLDKGWLLQARLDGEWRSVYELSREAQLDVDYELANWFTATHPSSPFRRNLMVARTTPQARYTLLHNRLTVRSPNGGMERRALNADALEHVLAETFGLPVEPGWRPLIERAVTAGQSDS</sequence>
<dbReference type="Gene3D" id="2.40.128.150">
    <property type="entry name" value="Cysteine proteinases"/>
    <property type="match status" value="1"/>
</dbReference>
<dbReference type="HOGENOM" id="CLU_049918_1_1_6"/>
<dbReference type="eggNOG" id="COG2162">
    <property type="taxonomic scope" value="Bacteria"/>
</dbReference>
<dbReference type="PANTHER" id="PTHR11786:SF0">
    <property type="entry name" value="ARYLAMINE N-ACETYLTRANSFERASE 4-RELATED"/>
    <property type="match status" value="1"/>
</dbReference>
<protein>
    <submittedName>
        <fullName evidence="3">N-hydroxyarylamine O-acetyltransferase</fullName>
    </submittedName>
</protein>
<name>A4BRN2_9GAMM</name>
<dbReference type="GO" id="GO:0016407">
    <property type="term" value="F:acetyltransferase activity"/>
    <property type="evidence" value="ECO:0007669"/>
    <property type="project" value="InterPro"/>
</dbReference>
<dbReference type="EMBL" id="AAOF01000007">
    <property type="protein sequence ID" value="EAR21603.1"/>
    <property type="molecule type" value="Genomic_DNA"/>
</dbReference>
<dbReference type="SUPFAM" id="SSF54001">
    <property type="entry name" value="Cysteine proteinases"/>
    <property type="match status" value="1"/>
</dbReference>
<keyword evidence="4" id="KW-1185">Reference proteome</keyword>